<protein>
    <submittedName>
        <fullName evidence="1">Uncharacterized protein</fullName>
    </submittedName>
</protein>
<dbReference type="EMBL" id="GBRH01168281">
    <property type="protein sequence ID" value="JAE29615.1"/>
    <property type="molecule type" value="Transcribed_RNA"/>
</dbReference>
<reference evidence="1" key="2">
    <citation type="journal article" date="2015" name="Data Brief">
        <title>Shoot transcriptome of the giant reed, Arundo donax.</title>
        <authorList>
            <person name="Barrero R.A."/>
            <person name="Guerrero F.D."/>
            <person name="Moolhuijzen P."/>
            <person name="Goolsby J.A."/>
            <person name="Tidwell J."/>
            <person name="Bellgard S.E."/>
            <person name="Bellgard M.I."/>
        </authorList>
    </citation>
    <scope>NUCLEOTIDE SEQUENCE</scope>
    <source>
        <tissue evidence="1">Shoot tissue taken approximately 20 cm above the soil surface</tissue>
    </source>
</reference>
<proteinExistence type="predicted"/>
<accession>A0A0A9GXC3</accession>
<sequence>MQVLQRKRQCDCCNWRR</sequence>
<organism evidence="1">
    <name type="scientific">Arundo donax</name>
    <name type="common">Giant reed</name>
    <name type="synonym">Donax arundinaceus</name>
    <dbReference type="NCBI Taxonomy" id="35708"/>
    <lineage>
        <taxon>Eukaryota</taxon>
        <taxon>Viridiplantae</taxon>
        <taxon>Streptophyta</taxon>
        <taxon>Embryophyta</taxon>
        <taxon>Tracheophyta</taxon>
        <taxon>Spermatophyta</taxon>
        <taxon>Magnoliopsida</taxon>
        <taxon>Liliopsida</taxon>
        <taxon>Poales</taxon>
        <taxon>Poaceae</taxon>
        <taxon>PACMAD clade</taxon>
        <taxon>Arundinoideae</taxon>
        <taxon>Arundineae</taxon>
        <taxon>Arundo</taxon>
    </lineage>
</organism>
<dbReference type="AlphaFoldDB" id="A0A0A9GXC3"/>
<evidence type="ECO:0000313" key="1">
    <source>
        <dbReference type="EMBL" id="JAE29615.1"/>
    </source>
</evidence>
<name>A0A0A9GXC3_ARUDO</name>
<reference evidence="1" key="1">
    <citation type="submission" date="2014-09" db="EMBL/GenBank/DDBJ databases">
        <authorList>
            <person name="Magalhaes I.L.F."/>
            <person name="Oliveira U."/>
            <person name="Santos F.R."/>
            <person name="Vidigal T.H.D.A."/>
            <person name="Brescovit A.D."/>
            <person name="Santos A.J."/>
        </authorList>
    </citation>
    <scope>NUCLEOTIDE SEQUENCE</scope>
    <source>
        <tissue evidence="1">Shoot tissue taken approximately 20 cm above the soil surface</tissue>
    </source>
</reference>